<accession>A0A6J3HU53</accession>
<dbReference type="GeneID" id="116551500"/>
<proteinExistence type="predicted"/>
<feature type="region of interest" description="Disordered" evidence="1">
    <location>
        <begin position="1"/>
        <end position="123"/>
    </location>
</feature>
<reference evidence="3" key="1">
    <citation type="submission" date="2025-08" db="UniProtKB">
        <authorList>
            <consortium name="RefSeq"/>
        </authorList>
    </citation>
    <scope>IDENTIFICATION</scope>
    <source>
        <tissue evidence="3">Blood</tissue>
    </source>
</reference>
<dbReference type="RefSeq" id="XP_032133577.1">
    <property type="nucleotide sequence ID" value="XM_032277686.1"/>
</dbReference>
<dbReference type="PANTHER" id="PTHR37365:SF1">
    <property type="entry name" value="TESTIS-EXPRESSED PROTEIN 44"/>
    <property type="match status" value="1"/>
</dbReference>
<feature type="compositionally biased region" description="Pro residues" evidence="1">
    <location>
        <begin position="257"/>
        <end position="269"/>
    </location>
</feature>
<feature type="compositionally biased region" description="Low complexity" evidence="1">
    <location>
        <begin position="1"/>
        <end position="25"/>
    </location>
</feature>
<dbReference type="CTD" id="165100"/>
<keyword evidence="2" id="KW-1185">Reference proteome</keyword>
<dbReference type="AlphaFoldDB" id="A0A6J3HU53"/>
<feature type="compositionally biased region" description="Basic and acidic residues" evidence="1">
    <location>
        <begin position="87"/>
        <end position="102"/>
    </location>
</feature>
<organism evidence="2 3">
    <name type="scientific">Sapajus apella</name>
    <name type="common">Brown-capped capuchin</name>
    <name type="synonym">Cebus apella</name>
    <dbReference type="NCBI Taxonomy" id="9515"/>
    <lineage>
        <taxon>Eukaryota</taxon>
        <taxon>Metazoa</taxon>
        <taxon>Chordata</taxon>
        <taxon>Craniata</taxon>
        <taxon>Vertebrata</taxon>
        <taxon>Euteleostomi</taxon>
        <taxon>Mammalia</taxon>
        <taxon>Eutheria</taxon>
        <taxon>Euarchontoglires</taxon>
        <taxon>Primates</taxon>
        <taxon>Haplorrhini</taxon>
        <taxon>Platyrrhini</taxon>
        <taxon>Cebidae</taxon>
        <taxon>Cebinae</taxon>
        <taxon>Sapajus</taxon>
    </lineage>
</organism>
<dbReference type="Pfam" id="PF15727">
    <property type="entry name" value="DUF4678"/>
    <property type="match status" value="1"/>
</dbReference>
<name>A0A6J3HU53_SAPAP</name>
<feature type="compositionally biased region" description="Polar residues" evidence="1">
    <location>
        <begin position="110"/>
        <end position="123"/>
    </location>
</feature>
<protein>
    <submittedName>
        <fullName evidence="3">Testis-expressed protein 44</fullName>
    </submittedName>
</protein>
<dbReference type="Proteomes" id="UP000504640">
    <property type="component" value="Unplaced"/>
</dbReference>
<dbReference type="InterPro" id="IPR031460">
    <property type="entry name" value="DUF4678"/>
</dbReference>
<feature type="compositionally biased region" description="Basic and acidic residues" evidence="1">
    <location>
        <begin position="213"/>
        <end position="228"/>
    </location>
</feature>
<dbReference type="PANTHER" id="PTHR37365">
    <property type="entry name" value="TESTIS-EXPRESSED PROTEIN 44"/>
    <property type="match status" value="1"/>
</dbReference>
<feature type="region of interest" description="Disordered" evidence="1">
    <location>
        <begin position="147"/>
        <end position="279"/>
    </location>
</feature>
<gene>
    <name evidence="3" type="primary">TEX44</name>
</gene>
<evidence type="ECO:0000313" key="3">
    <source>
        <dbReference type="RefSeq" id="XP_032133577.1"/>
    </source>
</evidence>
<sequence length="416" mass="42795">MTTGEPSVEASATSSPTSSPAHGTSGIPPGNVANNTSKDIPAGGPQGQVPLTADVLVVSSSATSTDQQDVDQASFQTATPEAISTSGDKDKGAVVPEHDQKTPRKITALLPSQNPGPLQTSMSLQNPTWDMLVQDARTSQSLMVFPSHLLGKDKTSQTASVPKREPESAPSAPSAEPQSTQHMEAQLAGSDADEVTAGADGQGGPEATGTTKAAKEKAECLKAPHPDAEALPSDESPMATGENVADSLGDPQVWSFPPSPAGSVPPSPGPHEVALGRRPLDPSLYMASDENDYMRSMTSLLGRGQGSISSLADILVWSETTMGMAVATGFLASERSTVADLLHSSGPGLRSVSSMLGSVGSALSSGLVCGTGSALRAIAHVLETVEQRTVEGVRSAMRYLTSHLTARRAHADPNYD</sequence>
<evidence type="ECO:0000256" key="1">
    <source>
        <dbReference type="SAM" id="MobiDB-lite"/>
    </source>
</evidence>
<evidence type="ECO:0000313" key="2">
    <source>
        <dbReference type="Proteomes" id="UP000504640"/>
    </source>
</evidence>
<feature type="compositionally biased region" description="Low complexity" evidence="1">
    <location>
        <begin position="168"/>
        <end position="177"/>
    </location>
</feature>
<feature type="compositionally biased region" description="Polar residues" evidence="1">
    <location>
        <begin position="58"/>
        <end position="86"/>
    </location>
</feature>